<sequence>MGLMDTVKGLLGKGKGYAAEHSDKIDGAIGKVGDVADSKTGGKYSQHIDKAQNAARKHLGTDAAPGTPPPNPDPVVRPDPEPGPDPRPEGGPGPATPSGPAQ</sequence>
<dbReference type="RefSeq" id="WP_072701648.1">
    <property type="nucleotide sequence ID" value="NZ_JAFBBL010000001.1"/>
</dbReference>
<evidence type="ECO:0000256" key="1">
    <source>
        <dbReference type="SAM" id="MobiDB-lite"/>
    </source>
</evidence>
<reference evidence="2 3" key="1">
    <citation type="submission" date="2018-06" db="EMBL/GenBank/DDBJ databases">
        <authorList>
            <consortium name="Pathogen Informatics"/>
            <person name="Doyle S."/>
        </authorList>
    </citation>
    <scope>NUCLEOTIDE SEQUENCE [LARGE SCALE GENOMIC DNA]</scope>
    <source>
        <strain evidence="2 3">NCTC10994</strain>
    </source>
</reference>
<proteinExistence type="predicted"/>
<feature type="region of interest" description="Disordered" evidence="1">
    <location>
        <begin position="13"/>
        <end position="102"/>
    </location>
</feature>
<dbReference type="Proteomes" id="UP000249091">
    <property type="component" value="Chromosome 1"/>
</dbReference>
<evidence type="ECO:0008006" key="4">
    <source>
        <dbReference type="Google" id="ProtNLM"/>
    </source>
</evidence>
<dbReference type="EMBL" id="LS483468">
    <property type="protein sequence ID" value="SQI30822.1"/>
    <property type="molecule type" value="Genomic_DNA"/>
</dbReference>
<dbReference type="KEGG" id="rcr:NCTC10994_01761"/>
<feature type="compositionally biased region" description="Basic and acidic residues" evidence="1">
    <location>
        <begin position="76"/>
        <end position="88"/>
    </location>
</feature>
<evidence type="ECO:0000313" key="2">
    <source>
        <dbReference type="EMBL" id="SQI30822.1"/>
    </source>
</evidence>
<name>A0A2X4U8V6_9NOCA</name>
<keyword evidence="3" id="KW-1185">Reference proteome</keyword>
<dbReference type="Pfam" id="PF14013">
    <property type="entry name" value="MT0933_antitox"/>
    <property type="match status" value="1"/>
</dbReference>
<protein>
    <recommendedName>
        <fullName evidence="4">Antitoxin Rv0909/MT0933</fullName>
    </recommendedName>
</protein>
<dbReference type="STRING" id="1219011.GCA_001895045_02854"/>
<accession>A0A2X4U8V6</accession>
<dbReference type="AlphaFoldDB" id="A0A2X4U8V6"/>
<dbReference type="InterPro" id="IPR028037">
    <property type="entry name" value="Antitoxin_Rv0909/MT0933"/>
</dbReference>
<gene>
    <name evidence="2" type="ORF">NCTC10994_01761</name>
</gene>
<evidence type="ECO:0000313" key="3">
    <source>
        <dbReference type="Proteomes" id="UP000249091"/>
    </source>
</evidence>
<organism evidence="2 3">
    <name type="scientific">Rhodococcus coprophilus</name>
    <dbReference type="NCBI Taxonomy" id="38310"/>
    <lineage>
        <taxon>Bacteria</taxon>
        <taxon>Bacillati</taxon>
        <taxon>Actinomycetota</taxon>
        <taxon>Actinomycetes</taxon>
        <taxon>Mycobacteriales</taxon>
        <taxon>Nocardiaceae</taxon>
        <taxon>Rhodococcus</taxon>
    </lineage>
</organism>
<feature type="compositionally biased region" description="Pro residues" evidence="1">
    <location>
        <begin position="89"/>
        <end position="102"/>
    </location>
</feature>
<feature type="compositionally biased region" description="Pro residues" evidence="1">
    <location>
        <begin position="66"/>
        <end position="75"/>
    </location>
</feature>